<dbReference type="PANTHER" id="PTHR43785">
    <property type="entry name" value="GAMMA-GLUTAMYLPUTRESCINE SYNTHETASE"/>
    <property type="match status" value="1"/>
</dbReference>
<proteinExistence type="inferred from homology"/>
<dbReference type="Pfam" id="PF00120">
    <property type="entry name" value="Gln-synt_C"/>
    <property type="match status" value="1"/>
</dbReference>
<evidence type="ECO:0000313" key="8">
    <source>
        <dbReference type="EMBL" id="TCO83122.1"/>
    </source>
</evidence>
<dbReference type="InterPro" id="IPR036651">
    <property type="entry name" value="Gln_synt_N_sf"/>
</dbReference>
<name>A0A4R2LTK6_9GAMM</name>
<dbReference type="OrthoDB" id="9789509at2"/>
<dbReference type="PROSITE" id="PS51986">
    <property type="entry name" value="GS_BETA_GRASP"/>
    <property type="match status" value="1"/>
</dbReference>
<dbReference type="GO" id="GO:0004356">
    <property type="term" value="F:glutamine synthetase activity"/>
    <property type="evidence" value="ECO:0007669"/>
    <property type="project" value="InterPro"/>
</dbReference>
<keyword evidence="3" id="KW-0067">ATP-binding</keyword>
<dbReference type="GO" id="GO:0006542">
    <property type="term" value="P:glutamine biosynthetic process"/>
    <property type="evidence" value="ECO:0007669"/>
    <property type="project" value="InterPro"/>
</dbReference>
<feature type="domain" description="GS catalytic" evidence="7">
    <location>
        <begin position="121"/>
        <end position="455"/>
    </location>
</feature>
<evidence type="ECO:0000259" key="7">
    <source>
        <dbReference type="PROSITE" id="PS51987"/>
    </source>
</evidence>
<feature type="domain" description="GS beta-grasp" evidence="6">
    <location>
        <begin position="19"/>
        <end position="114"/>
    </location>
</feature>
<evidence type="ECO:0000256" key="3">
    <source>
        <dbReference type="ARBA" id="ARBA00022840"/>
    </source>
</evidence>
<dbReference type="GO" id="GO:0005524">
    <property type="term" value="F:ATP binding"/>
    <property type="evidence" value="ECO:0007669"/>
    <property type="project" value="UniProtKB-KW"/>
</dbReference>
<dbReference type="RefSeq" id="WP_132538892.1">
    <property type="nucleotide sequence ID" value="NZ_SLWY01000003.1"/>
</dbReference>
<dbReference type="AlphaFoldDB" id="A0A4R2LTK6"/>
<sequence length="455" mass="48762">MNGIPHSATEAEAFLAAHPEVDAIQLLFTDLNGIQRGKTVRRHELAPIYAQGRYLPCTIFGLDLLGHDVDAAGLAWENGDADKLCLPVPGTLVPMPWAPVPSAQALISLYELDGTPVAGDPRHALVRAVERLQALGYTPVVAAELEFYLLDAESVRAGRPRPYNGEAGGTDNTRVYELAPLDELAPLLAELHAAADAQGIPSETTISEFAPGQFEITLHHRADALRAVDEAVMWKRLVRGVAAKHGLVATFMAKPFGGTSGSGLHIHTSLNDAAGHNVFAAEDPAGTPLLRHAVGGMMATMAEAMAVFAPNANSYRRFRANSYAPVAASWGINNRTVSLRVPVGPAPSRHVEHRVAGADANLYLAFAAVLTAIHQGLTERLDPGAPLVGNGYAQGGAPLPIHWPDALERAERSGFLREALGEGLRALFCATKRQEWEKFNATVSDVDYQWYLRTA</sequence>
<dbReference type="SUPFAM" id="SSF54368">
    <property type="entry name" value="Glutamine synthetase, N-terminal domain"/>
    <property type="match status" value="1"/>
</dbReference>
<evidence type="ECO:0000313" key="9">
    <source>
        <dbReference type="Proteomes" id="UP000295765"/>
    </source>
</evidence>
<comment type="similarity">
    <text evidence="4 5">Belongs to the glutamine synthetase family.</text>
</comment>
<dbReference type="InterPro" id="IPR008146">
    <property type="entry name" value="Gln_synth_cat_dom"/>
</dbReference>
<evidence type="ECO:0000256" key="4">
    <source>
        <dbReference type="PROSITE-ProRule" id="PRU01330"/>
    </source>
</evidence>
<evidence type="ECO:0000256" key="5">
    <source>
        <dbReference type="RuleBase" id="RU000384"/>
    </source>
</evidence>
<dbReference type="EMBL" id="SLWY01000003">
    <property type="protein sequence ID" value="TCO83122.1"/>
    <property type="molecule type" value="Genomic_DNA"/>
</dbReference>
<dbReference type="PANTHER" id="PTHR43785:SF12">
    <property type="entry name" value="TYPE-1 GLUTAMINE SYNTHETASE 2"/>
    <property type="match status" value="1"/>
</dbReference>
<dbReference type="Gene3D" id="3.10.20.70">
    <property type="entry name" value="Glutamine synthetase, N-terminal domain"/>
    <property type="match status" value="1"/>
</dbReference>
<accession>A0A4R2LTK6</accession>
<comment type="caution">
    <text evidence="8">The sequence shown here is derived from an EMBL/GenBank/DDBJ whole genome shotgun (WGS) entry which is preliminary data.</text>
</comment>
<dbReference type="Gene3D" id="3.30.590.10">
    <property type="entry name" value="Glutamine synthetase/guanido kinase, catalytic domain"/>
    <property type="match status" value="1"/>
</dbReference>
<evidence type="ECO:0000256" key="1">
    <source>
        <dbReference type="ARBA" id="ARBA00022598"/>
    </source>
</evidence>
<dbReference type="InterPro" id="IPR014746">
    <property type="entry name" value="Gln_synth/guanido_kin_cat_dom"/>
</dbReference>
<keyword evidence="2" id="KW-0547">Nucleotide-binding</keyword>
<organism evidence="8 9">
    <name type="scientific">Plasticicumulans lactativorans</name>
    <dbReference type="NCBI Taxonomy" id="1133106"/>
    <lineage>
        <taxon>Bacteria</taxon>
        <taxon>Pseudomonadati</taxon>
        <taxon>Pseudomonadota</taxon>
        <taxon>Gammaproteobacteria</taxon>
        <taxon>Candidatus Competibacteraceae</taxon>
        <taxon>Plasticicumulans</taxon>
    </lineage>
</organism>
<dbReference type="InterPro" id="IPR008147">
    <property type="entry name" value="Gln_synt_N"/>
</dbReference>
<dbReference type="GO" id="GO:0006598">
    <property type="term" value="P:polyamine catabolic process"/>
    <property type="evidence" value="ECO:0007669"/>
    <property type="project" value="TreeGrafter"/>
</dbReference>
<dbReference type="SMART" id="SM01230">
    <property type="entry name" value="Gln-synt_C"/>
    <property type="match status" value="1"/>
</dbReference>
<keyword evidence="9" id="KW-1185">Reference proteome</keyword>
<reference evidence="8 9" key="1">
    <citation type="submission" date="2019-03" db="EMBL/GenBank/DDBJ databases">
        <title>Genomic Encyclopedia of Type Strains, Phase IV (KMG-IV): sequencing the most valuable type-strain genomes for metagenomic binning, comparative biology and taxonomic classification.</title>
        <authorList>
            <person name="Goeker M."/>
        </authorList>
    </citation>
    <scope>NUCLEOTIDE SEQUENCE [LARGE SCALE GENOMIC DNA]</scope>
    <source>
        <strain evidence="8 9">DSM 25287</strain>
    </source>
</reference>
<evidence type="ECO:0000259" key="6">
    <source>
        <dbReference type="PROSITE" id="PS51986"/>
    </source>
</evidence>
<dbReference type="Proteomes" id="UP000295765">
    <property type="component" value="Unassembled WGS sequence"/>
</dbReference>
<evidence type="ECO:0000256" key="2">
    <source>
        <dbReference type="ARBA" id="ARBA00022741"/>
    </source>
</evidence>
<protein>
    <submittedName>
        <fullName evidence="8">Glutamate--putrescine ligase</fullName>
    </submittedName>
</protein>
<keyword evidence="1 8" id="KW-0436">Ligase</keyword>
<dbReference type="PROSITE" id="PS51987">
    <property type="entry name" value="GS_CATALYTIC"/>
    <property type="match status" value="1"/>
</dbReference>
<dbReference type="SUPFAM" id="SSF55931">
    <property type="entry name" value="Glutamine synthetase/guanido kinase"/>
    <property type="match status" value="1"/>
</dbReference>
<gene>
    <name evidence="8" type="ORF">EV699_103172</name>
</gene>